<dbReference type="PANTHER" id="PTHR22835:SF659">
    <property type="entry name" value="GDSL LIPASE_ACYLHYDROLASE, PUTATIVE (AFU_ORTHOLOGUE AFUA_2G00510)-RELATED"/>
    <property type="match status" value="1"/>
</dbReference>
<evidence type="ECO:0000256" key="1">
    <source>
        <dbReference type="ARBA" id="ARBA00008668"/>
    </source>
</evidence>
<keyword evidence="2" id="KW-0732">Signal</keyword>
<proteinExistence type="inferred from homology"/>
<feature type="domain" description="Autotransporter" evidence="3">
    <location>
        <begin position="331"/>
        <end position="609"/>
    </location>
</feature>
<keyword evidence="5" id="KW-1185">Reference proteome</keyword>
<feature type="chain" id="PRO_5045877546" evidence="2">
    <location>
        <begin position="27"/>
        <end position="609"/>
    </location>
</feature>
<dbReference type="EMBL" id="JAKZHW010000002">
    <property type="protein sequence ID" value="MCH8617251.1"/>
    <property type="molecule type" value="Genomic_DNA"/>
</dbReference>
<evidence type="ECO:0000256" key="2">
    <source>
        <dbReference type="SAM" id="SignalP"/>
    </source>
</evidence>
<gene>
    <name evidence="4" type="ORF">LZ016_14230</name>
</gene>
<evidence type="ECO:0000313" key="5">
    <source>
        <dbReference type="Proteomes" id="UP001203058"/>
    </source>
</evidence>
<dbReference type="RefSeq" id="WP_241448115.1">
    <property type="nucleotide sequence ID" value="NZ_JAKZHW010000002.1"/>
</dbReference>
<name>A0ABS9VQI6_9SPHN</name>
<dbReference type="SUPFAM" id="SSF52266">
    <property type="entry name" value="SGNH hydrolase"/>
    <property type="match status" value="1"/>
</dbReference>
<dbReference type="Pfam" id="PF00657">
    <property type="entry name" value="Lipase_GDSL"/>
    <property type="match status" value="1"/>
</dbReference>
<dbReference type="PANTHER" id="PTHR22835">
    <property type="entry name" value="ZINC FINGER FYVE DOMAIN CONTAINING PROTEIN"/>
    <property type="match status" value="1"/>
</dbReference>
<sequence length="609" mass="62326">MTVCSLFGRALLGATALATIATSAAAQRVDSITAFGDSYADTGNLFEILGFNPAPLVYPTGRFSGGTNYIDTLSQLLNVPVDNFAIGGALTNNTNTNGVGLPGFVTEWNAFLAGGGGPFPAVSGTFDSSDLVTFSVGGNDARFYQQQGGTLAGAPAAATASAAFATAGLNALVDAGAQNISFLAGNTAILPEIANDPAAQAIRQSYSTTFNTQMQGVLAGYAADGVIVHYLDLTAIGQQIVANPGAYGLQSAGACAPAPACIADSNLTNQFLFYVDNLHLTSAGFAIVGRYIAAQLQAPLTLEAPSEAGMETARQFGRTLSSRVDLTAPRDGDVAEGLKLFIVGDTYSRDVKADAATDGFDIDGVGGTVGASYGFGNGTVGIAANYTRPRVRFGNDASRNDVDTWQIGGFGGFSIAGGFVQGYLGYGQDNNDIERAGVVNNLNSSPDGDHWLAGAKAGYLFPLGTMRAGPVVALDYAKAKVDGYTEEGDAALSLNVGKTSAKSFTAGIGAEIRGDFESGGSSIRPFASAMLEKELSDDGRSVQFAQTSAPGIVNTWAFEDRSTKAYGRVSFGGSAGLFSNVTINAIGSATLGRDQGNDVSAQVGLHAGF</sequence>
<dbReference type="InterPro" id="IPR005546">
    <property type="entry name" value="Autotransporte_beta"/>
</dbReference>
<protein>
    <submittedName>
        <fullName evidence="4">Autotransporter domain-containing protein</fullName>
    </submittedName>
</protein>
<accession>A0ABS9VQI6</accession>
<dbReference type="Gene3D" id="3.40.50.1110">
    <property type="entry name" value="SGNH hydrolase"/>
    <property type="match status" value="1"/>
</dbReference>
<dbReference type="InterPro" id="IPR036514">
    <property type="entry name" value="SGNH_hydro_sf"/>
</dbReference>
<dbReference type="Pfam" id="PF03797">
    <property type="entry name" value="Autotransporter"/>
    <property type="match status" value="1"/>
</dbReference>
<evidence type="ECO:0000259" key="3">
    <source>
        <dbReference type="PROSITE" id="PS51208"/>
    </source>
</evidence>
<evidence type="ECO:0000313" key="4">
    <source>
        <dbReference type="EMBL" id="MCH8617251.1"/>
    </source>
</evidence>
<comment type="caution">
    <text evidence="4">The sequence shown here is derived from an EMBL/GenBank/DDBJ whole genome shotgun (WGS) entry which is preliminary data.</text>
</comment>
<dbReference type="Proteomes" id="UP001203058">
    <property type="component" value="Unassembled WGS sequence"/>
</dbReference>
<comment type="similarity">
    <text evidence="1">Belongs to the 'GDSL' lipolytic enzyme family.</text>
</comment>
<dbReference type="InterPro" id="IPR036709">
    <property type="entry name" value="Autotransporte_beta_dom_sf"/>
</dbReference>
<dbReference type="InterPro" id="IPR001087">
    <property type="entry name" value="GDSL"/>
</dbReference>
<organism evidence="4 5">
    <name type="scientific">Sphingomonas telluris</name>
    <dbReference type="NCBI Taxonomy" id="2907998"/>
    <lineage>
        <taxon>Bacteria</taxon>
        <taxon>Pseudomonadati</taxon>
        <taxon>Pseudomonadota</taxon>
        <taxon>Alphaproteobacteria</taxon>
        <taxon>Sphingomonadales</taxon>
        <taxon>Sphingomonadaceae</taxon>
        <taxon>Sphingomonas</taxon>
    </lineage>
</organism>
<feature type="signal peptide" evidence="2">
    <location>
        <begin position="1"/>
        <end position="26"/>
    </location>
</feature>
<dbReference type="SMART" id="SM00869">
    <property type="entry name" value="Autotransporter"/>
    <property type="match status" value="1"/>
</dbReference>
<reference evidence="4 5" key="1">
    <citation type="submission" date="2022-03" db="EMBL/GenBank/DDBJ databases">
        <authorList>
            <person name="Jo J.-H."/>
            <person name="Im W.-T."/>
        </authorList>
    </citation>
    <scope>NUCLEOTIDE SEQUENCE [LARGE SCALE GENOMIC DNA]</scope>
    <source>
        <strain evidence="4 5">SM33</strain>
    </source>
</reference>
<dbReference type="Gene3D" id="2.40.128.130">
    <property type="entry name" value="Autotransporter beta-domain"/>
    <property type="match status" value="1"/>
</dbReference>
<dbReference type="SUPFAM" id="SSF103515">
    <property type="entry name" value="Autotransporter"/>
    <property type="match status" value="1"/>
</dbReference>
<dbReference type="PROSITE" id="PS51208">
    <property type="entry name" value="AUTOTRANSPORTER"/>
    <property type="match status" value="1"/>
</dbReference>